<dbReference type="Proteomes" id="UP000053989">
    <property type="component" value="Unassembled WGS sequence"/>
</dbReference>
<keyword evidence="2" id="KW-1185">Reference proteome</keyword>
<proteinExistence type="predicted"/>
<dbReference type="HOGENOM" id="CLU_003703_6_1_1"/>
<reference evidence="1 2" key="1">
    <citation type="submission" date="2014-04" db="EMBL/GenBank/DDBJ databases">
        <authorList>
            <consortium name="DOE Joint Genome Institute"/>
            <person name="Kuo A."/>
            <person name="Kohler A."/>
            <person name="Nagy L.G."/>
            <person name="Floudas D."/>
            <person name="Copeland A."/>
            <person name="Barry K.W."/>
            <person name="Cichocki N."/>
            <person name="Veneault-Fourrey C."/>
            <person name="LaButti K."/>
            <person name="Lindquist E.A."/>
            <person name="Lipzen A."/>
            <person name="Lundell T."/>
            <person name="Morin E."/>
            <person name="Murat C."/>
            <person name="Sun H."/>
            <person name="Tunlid A."/>
            <person name="Henrissat B."/>
            <person name="Grigoriev I.V."/>
            <person name="Hibbett D.S."/>
            <person name="Martin F."/>
            <person name="Nordberg H.P."/>
            <person name="Cantor M.N."/>
            <person name="Hua S.X."/>
        </authorList>
    </citation>
    <scope>NUCLEOTIDE SEQUENCE [LARGE SCALE GENOMIC DNA]</scope>
    <source>
        <strain evidence="1 2">Foug A</strain>
    </source>
</reference>
<accession>A0A0C3DUA0</accession>
<reference evidence="2" key="2">
    <citation type="submission" date="2015-01" db="EMBL/GenBank/DDBJ databases">
        <title>Evolutionary Origins and Diversification of the Mycorrhizal Mutualists.</title>
        <authorList>
            <consortium name="DOE Joint Genome Institute"/>
            <consortium name="Mycorrhizal Genomics Consortium"/>
            <person name="Kohler A."/>
            <person name="Kuo A."/>
            <person name="Nagy L.G."/>
            <person name="Floudas D."/>
            <person name="Copeland A."/>
            <person name="Barry K.W."/>
            <person name="Cichocki N."/>
            <person name="Veneault-Fourrey C."/>
            <person name="LaButti K."/>
            <person name="Lindquist E.A."/>
            <person name="Lipzen A."/>
            <person name="Lundell T."/>
            <person name="Morin E."/>
            <person name="Murat C."/>
            <person name="Riley R."/>
            <person name="Ohm R."/>
            <person name="Sun H."/>
            <person name="Tunlid A."/>
            <person name="Henrissat B."/>
            <person name="Grigoriev I.V."/>
            <person name="Hibbett D.S."/>
            <person name="Martin F."/>
        </authorList>
    </citation>
    <scope>NUCLEOTIDE SEQUENCE [LARGE SCALE GENOMIC DNA]</scope>
    <source>
        <strain evidence="2">Foug A</strain>
    </source>
</reference>
<organism evidence="1 2">
    <name type="scientific">Scleroderma citrinum Foug A</name>
    <dbReference type="NCBI Taxonomy" id="1036808"/>
    <lineage>
        <taxon>Eukaryota</taxon>
        <taxon>Fungi</taxon>
        <taxon>Dikarya</taxon>
        <taxon>Basidiomycota</taxon>
        <taxon>Agaricomycotina</taxon>
        <taxon>Agaricomycetes</taxon>
        <taxon>Agaricomycetidae</taxon>
        <taxon>Boletales</taxon>
        <taxon>Sclerodermatineae</taxon>
        <taxon>Sclerodermataceae</taxon>
        <taxon>Scleroderma</taxon>
    </lineage>
</organism>
<gene>
    <name evidence="1" type="ORF">SCLCIDRAFT_125629</name>
</gene>
<sequence>VYHINWLKAKARMDRWKEELLLVRHEMLWTYLWFEYQMNLWERRVGKSVEARKKAYAYKQVELWKNFMKRSKLAFHGKQIDCN</sequence>
<name>A0A0C3DUA0_9AGAM</name>
<evidence type="ECO:0000313" key="2">
    <source>
        <dbReference type="Proteomes" id="UP000053989"/>
    </source>
</evidence>
<dbReference type="InParanoid" id="A0A0C3DUA0"/>
<evidence type="ECO:0000313" key="1">
    <source>
        <dbReference type="EMBL" id="KIM59764.1"/>
    </source>
</evidence>
<protein>
    <submittedName>
        <fullName evidence="1">Uncharacterized protein</fullName>
    </submittedName>
</protein>
<dbReference type="AlphaFoldDB" id="A0A0C3DUA0"/>
<dbReference type="EMBL" id="KN822070">
    <property type="protein sequence ID" value="KIM59764.1"/>
    <property type="molecule type" value="Genomic_DNA"/>
</dbReference>
<dbReference type="OrthoDB" id="3232711at2759"/>
<feature type="non-terminal residue" evidence="1">
    <location>
        <position position="1"/>
    </location>
</feature>